<dbReference type="InterPro" id="IPR036457">
    <property type="entry name" value="PPM-type-like_dom_sf"/>
</dbReference>
<evidence type="ECO:0008006" key="3">
    <source>
        <dbReference type="Google" id="ProtNLM"/>
    </source>
</evidence>
<gene>
    <name evidence="1" type="ORF">TTAC_LOCUS3475</name>
</gene>
<sequence>MSKLQRHDYPQIVGCGVFDGHGGPEAAEHCSNLAPFLLSRYLQQRFLETSVLRRSSETIPDILTRVIHELNFSVTECHRQKVSPTFPPVGP</sequence>
<accession>A0A3P7F2H1</accession>
<protein>
    <recommendedName>
        <fullName evidence="3">PPM-type phosphatase domain-containing protein</fullName>
    </recommendedName>
</protein>
<evidence type="ECO:0000313" key="1">
    <source>
        <dbReference type="EMBL" id="VDM22707.1"/>
    </source>
</evidence>
<evidence type="ECO:0000313" key="2">
    <source>
        <dbReference type="Proteomes" id="UP000274429"/>
    </source>
</evidence>
<dbReference type="AlphaFoldDB" id="A0A3P7F2H1"/>
<dbReference type="EMBL" id="UYWX01002497">
    <property type="protein sequence ID" value="VDM22707.1"/>
    <property type="molecule type" value="Genomic_DNA"/>
</dbReference>
<keyword evidence="2" id="KW-1185">Reference proteome</keyword>
<proteinExistence type="predicted"/>
<name>A0A3P7F2H1_HYDTA</name>
<dbReference type="SUPFAM" id="SSF81606">
    <property type="entry name" value="PP2C-like"/>
    <property type="match status" value="1"/>
</dbReference>
<dbReference type="Proteomes" id="UP000274429">
    <property type="component" value="Unassembled WGS sequence"/>
</dbReference>
<reference evidence="1 2" key="1">
    <citation type="submission" date="2018-11" db="EMBL/GenBank/DDBJ databases">
        <authorList>
            <consortium name="Pathogen Informatics"/>
        </authorList>
    </citation>
    <scope>NUCLEOTIDE SEQUENCE [LARGE SCALE GENOMIC DNA]</scope>
</reference>
<dbReference type="OrthoDB" id="10264738at2759"/>
<dbReference type="Gene3D" id="3.60.40.10">
    <property type="entry name" value="PPM-type phosphatase domain"/>
    <property type="match status" value="1"/>
</dbReference>
<organism evidence="1 2">
    <name type="scientific">Hydatigena taeniaeformis</name>
    <name type="common">Feline tapeworm</name>
    <name type="synonym">Taenia taeniaeformis</name>
    <dbReference type="NCBI Taxonomy" id="6205"/>
    <lineage>
        <taxon>Eukaryota</taxon>
        <taxon>Metazoa</taxon>
        <taxon>Spiralia</taxon>
        <taxon>Lophotrochozoa</taxon>
        <taxon>Platyhelminthes</taxon>
        <taxon>Cestoda</taxon>
        <taxon>Eucestoda</taxon>
        <taxon>Cyclophyllidea</taxon>
        <taxon>Taeniidae</taxon>
        <taxon>Hydatigera</taxon>
    </lineage>
</organism>